<comment type="similarity">
    <text evidence="1">Belongs to the LysR transcriptional regulatory family.</text>
</comment>
<protein>
    <submittedName>
        <fullName evidence="6">LysR family transcriptional regulator</fullName>
    </submittedName>
</protein>
<dbReference type="PROSITE" id="PS50931">
    <property type="entry name" value="HTH_LYSR"/>
    <property type="match status" value="1"/>
</dbReference>
<evidence type="ECO:0000259" key="5">
    <source>
        <dbReference type="PROSITE" id="PS50931"/>
    </source>
</evidence>
<keyword evidence="3" id="KW-0238">DNA-binding</keyword>
<reference evidence="7" key="1">
    <citation type="journal article" date="2019" name="Int. J. Syst. Evol. Microbiol.">
        <title>The Global Catalogue of Microorganisms (GCM) 10K type strain sequencing project: providing services to taxonomists for standard genome sequencing and annotation.</title>
        <authorList>
            <consortium name="The Broad Institute Genomics Platform"/>
            <consortium name="The Broad Institute Genome Sequencing Center for Infectious Disease"/>
            <person name="Wu L."/>
            <person name="Ma J."/>
        </authorList>
    </citation>
    <scope>NUCLEOTIDE SEQUENCE [LARGE SCALE GENOMIC DNA]</scope>
    <source>
        <strain evidence="7">JCM 17110</strain>
    </source>
</reference>
<evidence type="ECO:0000313" key="6">
    <source>
        <dbReference type="EMBL" id="GAA3529811.1"/>
    </source>
</evidence>
<dbReference type="InterPro" id="IPR005119">
    <property type="entry name" value="LysR_subst-bd"/>
</dbReference>
<evidence type="ECO:0000256" key="3">
    <source>
        <dbReference type="ARBA" id="ARBA00023125"/>
    </source>
</evidence>
<dbReference type="Proteomes" id="UP001500795">
    <property type="component" value="Unassembled WGS sequence"/>
</dbReference>
<evidence type="ECO:0000313" key="7">
    <source>
        <dbReference type="Proteomes" id="UP001500795"/>
    </source>
</evidence>
<keyword evidence="7" id="KW-1185">Reference proteome</keyword>
<proteinExistence type="inferred from homology"/>
<organism evidence="6 7">
    <name type="scientific">Zobellella aerophila</name>
    <dbReference type="NCBI Taxonomy" id="870480"/>
    <lineage>
        <taxon>Bacteria</taxon>
        <taxon>Pseudomonadati</taxon>
        <taxon>Pseudomonadota</taxon>
        <taxon>Gammaproteobacteria</taxon>
        <taxon>Aeromonadales</taxon>
        <taxon>Aeromonadaceae</taxon>
        <taxon>Zobellella</taxon>
    </lineage>
</organism>
<dbReference type="Pfam" id="PF00126">
    <property type="entry name" value="HTH_1"/>
    <property type="match status" value="1"/>
</dbReference>
<dbReference type="InterPro" id="IPR036388">
    <property type="entry name" value="WH-like_DNA-bd_sf"/>
</dbReference>
<dbReference type="SUPFAM" id="SSF53850">
    <property type="entry name" value="Periplasmic binding protein-like II"/>
    <property type="match status" value="1"/>
</dbReference>
<evidence type="ECO:0000256" key="2">
    <source>
        <dbReference type="ARBA" id="ARBA00023015"/>
    </source>
</evidence>
<dbReference type="InterPro" id="IPR000847">
    <property type="entry name" value="LysR_HTH_N"/>
</dbReference>
<name>A0ABP6V6C5_9GAMM</name>
<dbReference type="Gene3D" id="1.10.10.10">
    <property type="entry name" value="Winged helix-like DNA-binding domain superfamily/Winged helix DNA-binding domain"/>
    <property type="match status" value="1"/>
</dbReference>
<accession>A0ABP6V6C5</accession>
<dbReference type="Pfam" id="PF03466">
    <property type="entry name" value="LysR_substrate"/>
    <property type="match status" value="1"/>
</dbReference>
<dbReference type="PANTHER" id="PTHR30126">
    <property type="entry name" value="HTH-TYPE TRANSCRIPTIONAL REGULATOR"/>
    <property type="match status" value="1"/>
</dbReference>
<feature type="domain" description="HTH lysR-type" evidence="5">
    <location>
        <begin position="18"/>
        <end position="75"/>
    </location>
</feature>
<keyword evidence="2" id="KW-0805">Transcription regulation</keyword>
<dbReference type="EMBL" id="BAABCX010000001">
    <property type="protein sequence ID" value="GAA3529811.1"/>
    <property type="molecule type" value="Genomic_DNA"/>
</dbReference>
<dbReference type="PANTHER" id="PTHR30126:SF98">
    <property type="entry name" value="HTH-TYPE TRANSCRIPTIONAL ACTIVATOR BAUR"/>
    <property type="match status" value="1"/>
</dbReference>
<gene>
    <name evidence="6" type="ORF">GCM10022394_06330</name>
</gene>
<evidence type="ECO:0000256" key="1">
    <source>
        <dbReference type="ARBA" id="ARBA00009437"/>
    </source>
</evidence>
<dbReference type="SUPFAM" id="SSF46785">
    <property type="entry name" value="Winged helix' DNA-binding domain"/>
    <property type="match status" value="1"/>
</dbReference>
<keyword evidence="4" id="KW-0804">Transcription</keyword>
<evidence type="ECO:0000256" key="4">
    <source>
        <dbReference type="ARBA" id="ARBA00023163"/>
    </source>
</evidence>
<dbReference type="InterPro" id="IPR036390">
    <property type="entry name" value="WH_DNA-bd_sf"/>
</dbReference>
<sequence length="317" mass="35632">MAIMKQTANALAGLISDLDLRLLRVFKTVVECGGFAAAEVELNISRSAISRYMADLETRLHMHLCYRGRSGFALTAQGRVVYESLMQLQADLEKFRANINAVHNRLVGKLHLGLTDNTITDPHSQVPSVIAKLKQLGPDVQIVMQTTSPNEIERALIEGRLHIGIIPCHQELPGLVYQPLYWETSYLYCAQGHALFALEEQQLEPSLLAQHDYVSPGYKPDAHLLELQALLKTAAHAYQMEGIATLILSGMFIGFLPGHYARQWEERGLMRVLLPDQFNFKTSFTAVWRDEAQPNQLREACLNELRQTYGIESNSAF</sequence>
<dbReference type="Gene3D" id="3.40.190.10">
    <property type="entry name" value="Periplasmic binding protein-like II"/>
    <property type="match status" value="2"/>
</dbReference>
<comment type="caution">
    <text evidence="6">The sequence shown here is derived from an EMBL/GenBank/DDBJ whole genome shotgun (WGS) entry which is preliminary data.</text>
</comment>
<dbReference type="CDD" id="cd05466">
    <property type="entry name" value="PBP2_LTTR_substrate"/>
    <property type="match status" value="1"/>
</dbReference>